<sequence>MKNLFKEFKEFALRGNVMELAVAVIMGAAFQGIISSLTGDIISPILGLFGGVDFSNLAINIGDASIRYGAFITAVINFIIMAFVIFLMVKGMNKLAGLRKTKDSEEEEEKTKTCPYCYTEIPQKAVRCPRCTTVLVKRKKQASAEIQSED</sequence>
<dbReference type="Gene3D" id="1.10.1200.120">
    <property type="entry name" value="Large-conductance mechanosensitive channel, MscL, domain 1"/>
    <property type="match status" value="1"/>
</dbReference>
<dbReference type="PANTHER" id="PTHR30266:SF2">
    <property type="entry name" value="LARGE-CONDUCTANCE MECHANOSENSITIVE CHANNEL"/>
    <property type="match status" value="1"/>
</dbReference>
<reference evidence="10 11" key="1">
    <citation type="submission" date="2020-07" db="EMBL/GenBank/DDBJ databases">
        <title>Organ Donor 1.</title>
        <authorList>
            <person name="Marsh A.J."/>
            <person name="Azcarate-Peril M.A."/>
        </authorList>
    </citation>
    <scope>NUCLEOTIDE SEQUENCE [LARGE SCALE GENOMIC DNA]</scope>
    <source>
        <strain evidence="10 11">AMC0717</strain>
    </source>
</reference>
<dbReference type="Pfam" id="PF01741">
    <property type="entry name" value="MscL"/>
    <property type="match status" value="1"/>
</dbReference>
<gene>
    <name evidence="9 10" type="primary">mscL</name>
    <name evidence="10" type="ORF">H0N91_17585</name>
</gene>
<dbReference type="PANTHER" id="PTHR30266">
    <property type="entry name" value="MECHANOSENSITIVE CHANNEL MSCL"/>
    <property type="match status" value="1"/>
</dbReference>
<dbReference type="EMBL" id="JACCKS010000027">
    <property type="protein sequence ID" value="NZA39892.1"/>
    <property type="molecule type" value="Genomic_DNA"/>
</dbReference>
<comment type="subunit">
    <text evidence="9">Homopentamer.</text>
</comment>
<dbReference type="HAMAP" id="MF_00115">
    <property type="entry name" value="MscL"/>
    <property type="match status" value="1"/>
</dbReference>
<dbReference type="AlphaFoldDB" id="A0A853JTB0"/>
<comment type="caution">
    <text evidence="10">The sequence shown here is derived from an EMBL/GenBank/DDBJ whole genome shotgun (WGS) entry which is preliminary data.</text>
</comment>
<dbReference type="Proteomes" id="UP000586254">
    <property type="component" value="Unassembled WGS sequence"/>
</dbReference>
<dbReference type="GO" id="GO:0008381">
    <property type="term" value="F:mechanosensitive monoatomic ion channel activity"/>
    <property type="evidence" value="ECO:0007669"/>
    <property type="project" value="UniProtKB-UniRule"/>
</dbReference>
<dbReference type="SUPFAM" id="SSF81330">
    <property type="entry name" value="Gated mechanosensitive channel"/>
    <property type="match status" value="1"/>
</dbReference>
<evidence type="ECO:0000256" key="9">
    <source>
        <dbReference type="HAMAP-Rule" id="MF_00115"/>
    </source>
</evidence>
<keyword evidence="6 9" id="KW-0406">Ion transport</keyword>
<accession>A0A853JTB0</accession>
<organism evidence="10 11">
    <name type="scientific">Eubacterium callanderi</name>
    <dbReference type="NCBI Taxonomy" id="53442"/>
    <lineage>
        <taxon>Bacteria</taxon>
        <taxon>Bacillati</taxon>
        <taxon>Bacillota</taxon>
        <taxon>Clostridia</taxon>
        <taxon>Eubacteriales</taxon>
        <taxon>Eubacteriaceae</taxon>
        <taxon>Eubacterium</taxon>
    </lineage>
</organism>
<feature type="transmembrane region" description="Helical" evidence="9">
    <location>
        <begin position="20"/>
        <end position="46"/>
    </location>
</feature>
<dbReference type="InterPro" id="IPR036019">
    <property type="entry name" value="MscL_channel"/>
</dbReference>
<evidence type="ECO:0000313" key="10">
    <source>
        <dbReference type="EMBL" id="NZA39892.1"/>
    </source>
</evidence>
<comment type="similarity">
    <text evidence="9">Belongs to the MscL family.</text>
</comment>
<name>A0A853JTB0_9FIRM</name>
<evidence type="ECO:0000256" key="7">
    <source>
        <dbReference type="ARBA" id="ARBA00023136"/>
    </source>
</evidence>
<keyword evidence="5 9" id="KW-1133">Transmembrane helix</keyword>
<keyword evidence="8 9" id="KW-0407">Ion channel</keyword>
<dbReference type="NCBIfam" id="TIGR00220">
    <property type="entry name" value="mscL"/>
    <property type="match status" value="1"/>
</dbReference>
<dbReference type="GO" id="GO:0005886">
    <property type="term" value="C:plasma membrane"/>
    <property type="evidence" value="ECO:0007669"/>
    <property type="project" value="UniProtKB-SubCell"/>
</dbReference>
<keyword evidence="3 9" id="KW-1003">Cell membrane</keyword>
<dbReference type="RefSeq" id="WP_180494116.1">
    <property type="nucleotide sequence ID" value="NZ_JACCKS010000027.1"/>
</dbReference>
<proteinExistence type="inferred from homology"/>
<dbReference type="InterPro" id="IPR037673">
    <property type="entry name" value="MSC/AndL"/>
</dbReference>
<protein>
    <recommendedName>
        <fullName evidence="9">Large-conductance mechanosensitive channel</fullName>
    </recommendedName>
</protein>
<dbReference type="PRINTS" id="PR01264">
    <property type="entry name" value="MECHCHANNEL"/>
</dbReference>
<comment type="function">
    <text evidence="9">Channel that opens in response to stretch forces in the membrane lipid bilayer. May participate in the regulation of osmotic pressure changes within the cell.</text>
</comment>
<evidence type="ECO:0000256" key="1">
    <source>
        <dbReference type="ARBA" id="ARBA00004141"/>
    </source>
</evidence>
<feature type="transmembrane region" description="Helical" evidence="9">
    <location>
        <begin position="66"/>
        <end position="89"/>
    </location>
</feature>
<dbReference type="InterPro" id="IPR001185">
    <property type="entry name" value="MS_channel"/>
</dbReference>
<evidence type="ECO:0000256" key="5">
    <source>
        <dbReference type="ARBA" id="ARBA00022989"/>
    </source>
</evidence>
<keyword evidence="4 9" id="KW-0812">Transmembrane</keyword>
<comment type="subcellular location">
    <subcellularLocation>
        <location evidence="9">Cell membrane</location>
        <topology evidence="9">Multi-pass membrane protein</topology>
    </subcellularLocation>
    <subcellularLocation>
        <location evidence="1">Membrane</location>
        <topology evidence="1">Multi-pass membrane protein</topology>
    </subcellularLocation>
</comment>
<keyword evidence="7 9" id="KW-0472">Membrane</keyword>
<keyword evidence="2 9" id="KW-0813">Transport</keyword>
<evidence type="ECO:0000256" key="4">
    <source>
        <dbReference type="ARBA" id="ARBA00022692"/>
    </source>
</evidence>
<evidence type="ECO:0000256" key="8">
    <source>
        <dbReference type="ARBA" id="ARBA00023303"/>
    </source>
</evidence>
<evidence type="ECO:0000256" key="2">
    <source>
        <dbReference type="ARBA" id="ARBA00022448"/>
    </source>
</evidence>
<evidence type="ECO:0000256" key="6">
    <source>
        <dbReference type="ARBA" id="ARBA00023065"/>
    </source>
</evidence>
<evidence type="ECO:0000313" key="11">
    <source>
        <dbReference type="Proteomes" id="UP000586254"/>
    </source>
</evidence>
<evidence type="ECO:0000256" key="3">
    <source>
        <dbReference type="ARBA" id="ARBA00022475"/>
    </source>
</evidence>